<dbReference type="InterPro" id="IPR050131">
    <property type="entry name" value="Peptidase_S8_subtilisin-like"/>
</dbReference>
<evidence type="ECO:0000256" key="9">
    <source>
        <dbReference type="PIRSR" id="PIRSR615500-1"/>
    </source>
</evidence>
<evidence type="ECO:0000256" key="1">
    <source>
        <dbReference type="ARBA" id="ARBA00011073"/>
    </source>
</evidence>
<dbReference type="InterPro" id="IPR013783">
    <property type="entry name" value="Ig-like_fold"/>
</dbReference>
<dbReference type="Gene3D" id="3.40.50.200">
    <property type="entry name" value="Peptidase S8/S53 domain"/>
    <property type="match status" value="1"/>
</dbReference>
<dbReference type="Gene3D" id="2.60.40.1710">
    <property type="entry name" value="Subtilisin-like superfamily"/>
    <property type="match status" value="1"/>
</dbReference>
<dbReference type="EMBL" id="JAGKSQ010000001">
    <property type="protein sequence ID" value="MBP3950078.1"/>
    <property type="molecule type" value="Genomic_DNA"/>
</dbReference>
<feature type="domain" description="C5a peptidase/Subtilisin-like protease SBT2-like Fn3-like" evidence="15">
    <location>
        <begin position="681"/>
        <end position="814"/>
    </location>
</feature>
<keyword evidence="3" id="KW-0964">Secreted</keyword>
<proteinExistence type="inferred from homology"/>
<dbReference type="CDD" id="cd02133">
    <property type="entry name" value="PA_C5a_like"/>
    <property type="match status" value="1"/>
</dbReference>
<evidence type="ECO:0000259" key="13">
    <source>
        <dbReference type="Pfam" id="PF00082"/>
    </source>
</evidence>
<keyword evidence="7 10" id="KW-0378">Hydrolase</keyword>
<feature type="active site" description="Charge relay system" evidence="9 10">
    <location>
        <position position="262"/>
    </location>
</feature>
<dbReference type="InterPro" id="IPR015500">
    <property type="entry name" value="Peptidase_S8_subtilisin-rel"/>
</dbReference>
<dbReference type="PROSITE" id="PS51892">
    <property type="entry name" value="SUBTILASE"/>
    <property type="match status" value="1"/>
</dbReference>
<evidence type="ECO:0000256" key="11">
    <source>
        <dbReference type="RuleBase" id="RU003355"/>
    </source>
</evidence>
<dbReference type="PRINTS" id="PR00723">
    <property type="entry name" value="SUBTILISIN"/>
</dbReference>
<dbReference type="InterPro" id="IPR000209">
    <property type="entry name" value="Peptidase_S8/S53_dom"/>
</dbReference>
<sequence length="1544" mass="165155">MPKKLKPVFKVFLVAVILLSNFSFLATSGQAQGMSLDLPARAAMSTVGEKVEIDNDLLANTYKSTDEVRIVVELEENPGLTYAVNAGVKYDELSAAKQEEIETDALAVQEQVKSSIESNNVDMDYIHNFTAAYNGFSGTVQFADLKVIEGLSGVKAVHIVNEYERPEVSTEMKYSKGMVNAQKTWDEFGYKGEGMVIGIIDTGIDPSHRDMILSEGTDYKITEEDVEASDAPGKWFTEKVPYGYNYIDKSFDILDQVSSASHGMHVGGTSAANGDEENGGIKGVAPEAQLLALKVFGNDPMIQTTYGDIYVKAIDDAIKLGVDVLNLSLGATAAFVNAEDPEQKAIRIAQESGVVASISAGNSAHFSNGYAAANPYASNPDIGLTGSPSLSNESVSVASSENSYIEMEALEFTASNGDKGLIPYLSAGNVHPTELTGEYEIVDAGLGAPADFEGKDVQGKIALIQRGSYAFVDKSLAAQAAGAVGSIIYNNVAGFISMASSNEITIPHVSIGKSEGDALVERLTNGETVTMKFEEGAATTTLNPEAGSMSSFTSWGVTPNLDFKPEITAPGGNILSTLEDNSYGLMSGTSMAAPHVAGGSALILERIDAEFGVNGTERALLAKNILMNTATPLKDLSYVNDVLGWNNYYSPRRQGAGQMDLHAASTTPAYVVNPEDGVAKVALKEVTDHVTFKLDVTNFSDETVQYDVEKTLQTDLAVSGELGFNPSELEAAPIVDAEVKHTVGGQVVQYVTVTPGSTVTVDFEIDLSAAKMQNILEGTEESLKENFENGYFVEGFVTFVDPTDTNPSLSVPFVGFNGDWDQAPVVDAPHYDENTFYGTTGMITNTDLRLGFKPGPEGTNNYAGAEERLAFSPSLNSIMPYLSFLRNAKEVQYNVLDKDGKHLRTITTQKDVSKNFDQTRSTNLVGAAAWDGKVKNKVVEDGIYIYEIKAKVDFSDAEWQKLQFPIHVDTVAPVVEVDYDAESEVLTWSAEDAQSGVSHFDILVNGTSILGKDEVIPSNETNNYQVDLTDVPTGATITVKATDFARNDGVGEVKGIGDNSMPLLFITHPSTLGYYNTQEVPVQGYVTNASEIKVVTVAGEEFPVTYDADTNRYNFSGTVNVEADGVYDIKIETVDVAGNEAHLNRQIIVDSQEPVIEVSAPTNTTEEEATLSITLKDNFDELRFSIDGSEVLYEEFKSPYEMRSIERAVEQTVSLESGENTFELVLTDVAGNETVKNVTINKVSGVDEVVSRLSGATRFETAVETSKAGWETASTVVLVNSNSYADALAGLPLAYKNDAPVLLTSTGSLNAATSAEITRLGAEKVIVLGGTAVVSEDVVSELEALNLEVERISGANRYETAEQIAKQVAPNGTDKAVVVNGFDFPDALSIAPYAAKAGMPILLANKNEIQYSTVRTLDRLGVDETFVIGGTAVVGNEVTEMVPGAVRISGSTRYETNLAVIEKFASDADQTFVATGKNFADALTGSALAAKHNTGIVLVGNDLSAEVADYITGNSFRNVTVFGGEGAISAKVLEDLKTLYSGLN</sequence>
<protein>
    <submittedName>
        <fullName evidence="16">S8 family serine peptidase</fullName>
    </submittedName>
</protein>
<keyword evidence="17" id="KW-1185">Reference proteome</keyword>
<name>A0A940WQR6_9BACI</name>
<feature type="domain" description="PA" evidence="14">
    <location>
        <begin position="440"/>
        <end position="519"/>
    </location>
</feature>
<keyword evidence="2" id="KW-0134">Cell wall</keyword>
<dbReference type="SUPFAM" id="SSF52025">
    <property type="entry name" value="PA domain"/>
    <property type="match status" value="1"/>
</dbReference>
<feature type="active site" description="Charge relay system" evidence="9 10">
    <location>
        <position position="590"/>
    </location>
</feature>
<dbReference type="Proteomes" id="UP000678228">
    <property type="component" value="Unassembled WGS sequence"/>
</dbReference>
<feature type="active site" description="Charge relay system" evidence="9 10">
    <location>
        <position position="201"/>
    </location>
</feature>
<evidence type="ECO:0000256" key="3">
    <source>
        <dbReference type="ARBA" id="ARBA00022525"/>
    </source>
</evidence>
<comment type="caution">
    <text evidence="16">The sequence shown here is derived from an EMBL/GenBank/DDBJ whole genome shotgun (WGS) entry which is preliminary data.</text>
</comment>
<dbReference type="InterPro" id="IPR010435">
    <property type="entry name" value="C5a/SBT2-like_Fn3"/>
</dbReference>
<keyword evidence="4 10" id="KW-0645">Protease</keyword>
<dbReference type="PANTHER" id="PTHR43806:SF11">
    <property type="entry name" value="CEREVISIN-RELATED"/>
    <property type="match status" value="1"/>
</dbReference>
<dbReference type="Gene3D" id="3.50.30.30">
    <property type="match status" value="1"/>
</dbReference>
<organism evidence="16 17">
    <name type="scientific">Halalkalibacter suaedae</name>
    <dbReference type="NCBI Taxonomy" id="2822140"/>
    <lineage>
        <taxon>Bacteria</taxon>
        <taxon>Bacillati</taxon>
        <taxon>Bacillota</taxon>
        <taxon>Bacilli</taxon>
        <taxon>Bacillales</taxon>
        <taxon>Bacillaceae</taxon>
        <taxon>Halalkalibacter</taxon>
    </lineage>
</organism>
<reference evidence="16" key="1">
    <citation type="submission" date="2021-03" db="EMBL/GenBank/DDBJ databases">
        <title>Bacillus suaedae sp. nov., isolated from Suaeda aralocaspica.</title>
        <authorList>
            <person name="Lei R.F.R."/>
        </authorList>
    </citation>
    <scope>NUCLEOTIDE SEQUENCE</scope>
    <source>
        <strain evidence="16">YZJH907-2</strain>
    </source>
</reference>
<evidence type="ECO:0000313" key="16">
    <source>
        <dbReference type="EMBL" id="MBP3950078.1"/>
    </source>
</evidence>
<dbReference type="Gene3D" id="3.40.50.12090">
    <property type="match status" value="2"/>
</dbReference>
<dbReference type="Pfam" id="PF02225">
    <property type="entry name" value="PA"/>
    <property type="match status" value="1"/>
</dbReference>
<evidence type="ECO:0000259" key="14">
    <source>
        <dbReference type="Pfam" id="PF02225"/>
    </source>
</evidence>
<dbReference type="PROSITE" id="PS00138">
    <property type="entry name" value="SUBTILASE_SER"/>
    <property type="match status" value="1"/>
</dbReference>
<feature type="domain" description="Peptidase S8/S53" evidence="13">
    <location>
        <begin position="192"/>
        <end position="640"/>
    </location>
</feature>
<dbReference type="GO" id="GO:0006508">
    <property type="term" value="P:proteolysis"/>
    <property type="evidence" value="ECO:0007669"/>
    <property type="project" value="UniProtKB-KW"/>
</dbReference>
<evidence type="ECO:0000256" key="8">
    <source>
        <dbReference type="ARBA" id="ARBA00022825"/>
    </source>
</evidence>
<dbReference type="InterPro" id="IPR034216">
    <property type="entry name" value="C5a_Peptidase"/>
</dbReference>
<dbReference type="PROSITE" id="PS00136">
    <property type="entry name" value="SUBTILASE_ASP"/>
    <property type="match status" value="1"/>
</dbReference>
<dbReference type="Pfam" id="PF04122">
    <property type="entry name" value="CW_binding_2"/>
    <property type="match status" value="3"/>
</dbReference>
<keyword evidence="8 10" id="KW-0720">Serine protease</keyword>
<dbReference type="InterPro" id="IPR023827">
    <property type="entry name" value="Peptidase_S8_Asp-AS"/>
</dbReference>
<evidence type="ECO:0000256" key="10">
    <source>
        <dbReference type="PROSITE-ProRule" id="PRU01240"/>
    </source>
</evidence>
<gene>
    <name evidence="16" type="ORF">J7W16_02960</name>
</gene>
<dbReference type="GO" id="GO:0004252">
    <property type="term" value="F:serine-type endopeptidase activity"/>
    <property type="evidence" value="ECO:0007669"/>
    <property type="project" value="UniProtKB-UniRule"/>
</dbReference>
<dbReference type="Gene3D" id="2.60.40.10">
    <property type="entry name" value="Immunoglobulins"/>
    <property type="match status" value="1"/>
</dbReference>
<evidence type="ECO:0000256" key="7">
    <source>
        <dbReference type="ARBA" id="ARBA00022801"/>
    </source>
</evidence>
<evidence type="ECO:0000256" key="6">
    <source>
        <dbReference type="ARBA" id="ARBA00022737"/>
    </source>
</evidence>
<dbReference type="InterPro" id="IPR003137">
    <property type="entry name" value="PA_domain"/>
</dbReference>
<evidence type="ECO:0000256" key="4">
    <source>
        <dbReference type="ARBA" id="ARBA00022670"/>
    </source>
</evidence>
<dbReference type="InterPro" id="IPR036852">
    <property type="entry name" value="Peptidase_S8/S53_dom_sf"/>
</dbReference>
<dbReference type="Gene3D" id="2.60.40.4070">
    <property type="match status" value="1"/>
</dbReference>
<comment type="similarity">
    <text evidence="1 10 11">Belongs to the peptidase S8 family.</text>
</comment>
<accession>A0A940WQR6</accession>
<dbReference type="PANTHER" id="PTHR43806">
    <property type="entry name" value="PEPTIDASE S8"/>
    <property type="match status" value="1"/>
</dbReference>
<dbReference type="InterPro" id="IPR023828">
    <property type="entry name" value="Peptidase_S8_Ser-AS"/>
</dbReference>
<evidence type="ECO:0000256" key="12">
    <source>
        <dbReference type="SAM" id="SignalP"/>
    </source>
</evidence>
<evidence type="ECO:0000313" key="17">
    <source>
        <dbReference type="Proteomes" id="UP000678228"/>
    </source>
</evidence>
<dbReference type="GO" id="GO:0016020">
    <property type="term" value="C:membrane"/>
    <property type="evidence" value="ECO:0007669"/>
    <property type="project" value="InterPro"/>
</dbReference>
<evidence type="ECO:0000256" key="2">
    <source>
        <dbReference type="ARBA" id="ARBA00022512"/>
    </source>
</evidence>
<dbReference type="Pfam" id="PF00082">
    <property type="entry name" value="Peptidase_S8"/>
    <property type="match status" value="1"/>
</dbReference>
<feature type="chain" id="PRO_5039195792" evidence="12">
    <location>
        <begin position="26"/>
        <end position="1544"/>
    </location>
</feature>
<dbReference type="InterPro" id="IPR007253">
    <property type="entry name" value="Cell_wall-bd_2"/>
</dbReference>
<dbReference type="RefSeq" id="WP_210595692.1">
    <property type="nucleotide sequence ID" value="NZ_JAGKSQ010000001.1"/>
</dbReference>
<feature type="signal peptide" evidence="12">
    <location>
        <begin position="1"/>
        <end position="25"/>
    </location>
</feature>
<keyword evidence="5 12" id="KW-0732">Signal</keyword>
<evidence type="ECO:0000259" key="15">
    <source>
        <dbReference type="Pfam" id="PF06280"/>
    </source>
</evidence>
<dbReference type="Pfam" id="PF06280">
    <property type="entry name" value="fn3_5"/>
    <property type="match status" value="1"/>
</dbReference>
<dbReference type="InterPro" id="IPR046450">
    <property type="entry name" value="PA_dom_sf"/>
</dbReference>
<dbReference type="SUPFAM" id="SSF52743">
    <property type="entry name" value="Subtilisin-like"/>
    <property type="match status" value="1"/>
</dbReference>
<evidence type="ECO:0000256" key="5">
    <source>
        <dbReference type="ARBA" id="ARBA00022729"/>
    </source>
</evidence>
<dbReference type="CDD" id="cd07475">
    <property type="entry name" value="Peptidases_S8_C5a_Peptidase"/>
    <property type="match status" value="1"/>
</dbReference>
<keyword evidence="6" id="KW-0677">Repeat</keyword>